<feature type="transmembrane region" description="Helical" evidence="1">
    <location>
        <begin position="204"/>
        <end position="227"/>
    </location>
</feature>
<dbReference type="EMBL" id="BFBB01000008">
    <property type="protein sequence ID" value="GBF51242.1"/>
    <property type="molecule type" value="Genomic_DNA"/>
</dbReference>
<sequence length="236" mass="26989">MNQRILAGWGFIFAAVAIQIPYTYLILNFDYPDILRKDTGEILSKFHQAGEPLVWAWFAFALLGLPLFYSYTYLNEIFKKDNSLLSNVGTFFGLSALLFQMIGLLRWVFVVPFLAKLYVQNSTIETTRVAIEISFQTQHQLFGVLLGEHIGQLFTVIWMFCFSYLFFQQKQRSFLISTFGFLSAFVYLCGQTELLTLVTNIPEIPLTGFLGSLGWLVWMIVVGVVLIRQDGKNKGI</sequence>
<feature type="transmembrane region" description="Helical" evidence="1">
    <location>
        <begin position="54"/>
        <end position="72"/>
    </location>
</feature>
<feature type="transmembrane region" description="Helical" evidence="1">
    <location>
        <begin position="149"/>
        <end position="167"/>
    </location>
</feature>
<protein>
    <recommendedName>
        <fullName evidence="4">DUF4386 domain-containing protein</fullName>
    </recommendedName>
</protein>
<feature type="transmembrane region" description="Helical" evidence="1">
    <location>
        <begin position="84"/>
        <end position="109"/>
    </location>
</feature>
<feature type="transmembrane region" description="Helical" evidence="1">
    <location>
        <begin position="7"/>
        <end position="27"/>
    </location>
</feature>
<accession>A0A2P2E2W7</accession>
<dbReference type="OrthoDB" id="326446at2"/>
<dbReference type="RefSeq" id="WP_135355061.1">
    <property type="nucleotide sequence ID" value="NZ_BFBB01000008.1"/>
</dbReference>
<keyword evidence="3" id="KW-1185">Reference proteome</keyword>
<dbReference type="Proteomes" id="UP000245133">
    <property type="component" value="Unassembled WGS sequence"/>
</dbReference>
<comment type="caution">
    <text evidence="2">The sequence shown here is derived from an EMBL/GenBank/DDBJ whole genome shotgun (WGS) entry which is preliminary data.</text>
</comment>
<evidence type="ECO:0000256" key="1">
    <source>
        <dbReference type="SAM" id="Phobius"/>
    </source>
</evidence>
<evidence type="ECO:0008006" key="4">
    <source>
        <dbReference type="Google" id="ProtNLM"/>
    </source>
</evidence>
<dbReference type="Pfam" id="PF14329">
    <property type="entry name" value="DUF4386"/>
    <property type="match status" value="1"/>
</dbReference>
<reference evidence="2 3" key="1">
    <citation type="submission" date="2018-02" db="EMBL/GenBank/DDBJ databases">
        <title>Novel Leptospira species isolated from soil and water in Japan.</title>
        <authorList>
            <person name="Nakao R."/>
            <person name="Masuzawa T."/>
        </authorList>
    </citation>
    <scope>NUCLEOTIDE SEQUENCE [LARGE SCALE GENOMIC DNA]</scope>
    <source>
        <strain evidence="2 3">YH101</strain>
    </source>
</reference>
<dbReference type="AlphaFoldDB" id="A0A2P2E2W7"/>
<keyword evidence="1" id="KW-1133">Transmembrane helix</keyword>
<dbReference type="InterPro" id="IPR025495">
    <property type="entry name" value="DUF4386"/>
</dbReference>
<evidence type="ECO:0000313" key="3">
    <source>
        <dbReference type="Proteomes" id="UP000245133"/>
    </source>
</evidence>
<keyword evidence="1" id="KW-0812">Transmembrane</keyword>
<evidence type="ECO:0000313" key="2">
    <source>
        <dbReference type="EMBL" id="GBF51242.1"/>
    </source>
</evidence>
<organism evidence="2 3">
    <name type="scientific">Leptospira ryugenii</name>
    <dbReference type="NCBI Taxonomy" id="1917863"/>
    <lineage>
        <taxon>Bacteria</taxon>
        <taxon>Pseudomonadati</taxon>
        <taxon>Spirochaetota</taxon>
        <taxon>Spirochaetia</taxon>
        <taxon>Leptospirales</taxon>
        <taxon>Leptospiraceae</taxon>
        <taxon>Leptospira</taxon>
    </lineage>
</organism>
<proteinExistence type="predicted"/>
<keyword evidence="1" id="KW-0472">Membrane</keyword>
<name>A0A2P2E2W7_9LEPT</name>
<feature type="transmembrane region" description="Helical" evidence="1">
    <location>
        <begin position="174"/>
        <end position="198"/>
    </location>
</feature>
<gene>
    <name evidence="2" type="ORF">LPTSP4_27740</name>
</gene>